<accession>A0A1L3LRC5</accession>
<organism evidence="2 3">
    <name type="scientific">Sinorhizobium americanum</name>
    <dbReference type="NCBI Taxonomy" id="194963"/>
    <lineage>
        <taxon>Bacteria</taxon>
        <taxon>Pseudomonadati</taxon>
        <taxon>Pseudomonadota</taxon>
        <taxon>Alphaproteobacteria</taxon>
        <taxon>Hyphomicrobiales</taxon>
        <taxon>Rhizobiaceae</taxon>
        <taxon>Sinorhizobium/Ensifer group</taxon>
        <taxon>Sinorhizobium</taxon>
    </lineage>
</organism>
<feature type="region of interest" description="Disordered" evidence="1">
    <location>
        <begin position="234"/>
        <end position="267"/>
    </location>
</feature>
<dbReference type="AlphaFoldDB" id="A0A1L3LRC5"/>
<evidence type="ECO:0000313" key="3">
    <source>
        <dbReference type="Proteomes" id="UP000182306"/>
    </source>
</evidence>
<dbReference type="STRING" id="194963.SAMCFNEI73_Ch3378"/>
<sequence length="669" mass="70643">MTLYFDKTTEAIAHFVGLFAIALEEIRLRDAYEEFKAHQEAQEEPPQLPSVPVTVKAPYELKDFDPGIPYRPAEPDPTEPTPGFYPGLRPPEIPIARPAAEIDNPHLFTRGSSSASSASAPEFQIDPPGSVAVYASQQIRLSDNDFVSLGGHGLKFSPQVDNSALMNDLIEAARQFSPLGDTEIPGSPEEIASFISTTAEQLDAFAAQQDGQEGTVVAKGETVAGTFVNGELVEEAPSLDDYLPPPEETPDEKPATSTEAGGKFTAGQGKVTIEASVELEAGGNTLVNSVELTNNWLQSNVLAVAGDHVELNAIVQINVLSDSDLVSTSLNGWNLDPGKPSEAFNIAMFKHLDPQPNGAEQAGSGDFPKAWAVTEIKGDLLISNWFEQLTFMSDEDTAILASAGTTASIITGDNTAINNVSLAELGHHYDLIFIGGNVYDANIIQQLNILLDNDLVGAVEGFGTSGKGSASTDGNLLWNEAAIVEAGGGSSVKPMPKSYLDAFGDLAGGKKTLPDGVLKDGAFAGMDGLRVLYISGDLVNLNYVKQTNILGDSDQIALAMSKLTADLDADWTISTGSNTLVNYAGIIDVDAGQTIYTGGTAYSDEILVQAELIKTDPYLGGQDPDALVSEAVAFLGDDMMAPDPGPHPPDHAPPPLDTTNADPMHSMLA</sequence>
<reference evidence="2 3" key="1">
    <citation type="submission" date="2015-10" db="EMBL/GenBank/DDBJ databases">
        <title>Genomic differences between typical nodule nitrogen-fixing rhizobial strains and those coming from bean seeds.</title>
        <authorList>
            <person name="Peralta H."/>
            <person name="Aguilar-Vera A."/>
            <person name="Diaz R."/>
            <person name="Mora Y."/>
            <person name="Martinez-Batallar G."/>
            <person name="Salazar E."/>
            <person name="Vargas-Lagunas C."/>
            <person name="Encarnacion S."/>
            <person name="Girard L."/>
            <person name="Mora J."/>
        </authorList>
    </citation>
    <scope>NUCLEOTIDE SEQUENCE [LARGE SCALE GENOMIC DNA]</scope>
    <source>
        <strain evidence="2 3">CFNEI 73</strain>
    </source>
</reference>
<evidence type="ECO:0000256" key="1">
    <source>
        <dbReference type="SAM" id="MobiDB-lite"/>
    </source>
</evidence>
<evidence type="ECO:0000313" key="2">
    <source>
        <dbReference type="EMBL" id="APG92640.1"/>
    </source>
</evidence>
<dbReference type="KEGG" id="same:SAMCFNEI73_Ch3378"/>
<feature type="region of interest" description="Disordered" evidence="1">
    <location>
        <begin position="71"/>
        <end position="90"/>
    </location>
</feature>
<dbReference type="RefSeq" id="WP_064255257.1">
    <property type="nucleotide sequence ID" value="NZ_CP013107.1"/>
</dbReference>
<protein>
    <submittedName>
        <fullName evidence="2">Type I secretion system ATPase</fullName>
    </submittedName>
</protein>
<feature type="compositionally biased region" description="Pro residues" evidence="1">
    <location>
        <begin position="643"/>
        <end position="656"/>
    </location>
</feature>
<dbReference type="Proteomes" id="UP000182306">
    <property type="component" value="Chromosome"/>
</dbReference>
<dbReference type="EMBL" id="CP013107">
    <property type="protein sequence ID" value="APG92640.1"/>
    <property type="molecule type" value="Genomic_DNA"/>
</dbReference>
<gene>
    <name evidence="2" type="ORF">SAMCFNEI73_Ch3378</name>
</gene>
<keyword evidence="3" id="KW-1185">Reference proteome</keyword>
<dbReference type="OrthoDB" id="8283038at2"/>
<feature type="region of interest" description="Disordered" evidence="1">
    <location>
        <begin position="638"/>
        <end position="669"/>
    </location>
</feature>
<proteinExistence type="predicted"/>
<name>A0A1L3LRC5_9HYPH</name>